<reference evidence="2 4" key="1">
    <citation type="submission" date="2016-09" db="EMBL/GenBank/DDBJ databases">
        <authorList>
            <person name="Capua I."/>
            <person name="De Benedictis P."/>
            <person name="Joannis T."/>
            <person name="Lombin L.H."/>
            <person name="Cattoli G."/>
        </authorList>
    </citation>
    <scope>NUCLEOTIDE SEQUENCE [LARGE SCALE GENOMIC DNA]</scope>
    <source>
        <strain evidence="2 4">NIO-1002</strain>
    </source>
</reference>
<evidence type="ECO:0000313" key="3">
    <source>
        <dbReference type="EMBL" id="SDD01118.1"/>
    </source>
</evidence>
<gene>
    <name evidence="3" type="ORF">SAMN05216418_0088</name>
    <name evidence="2" type="ORF">SAMN05216418_0232</name>
</gene>
<dbReference type="AlphaFoldDB" id="A0A0V8GNC7"/>
<dbReference type="OrthoDB" id="5123397at2"/>
<name>A0A0V8GNC7_9MICO</name>
<evidence type="ECO:0000313" key="4">
    <source>
        <dbReference type="Proteomes" id="UP000183203"/>
    </source>
</evidence>
<accession>A0A0V8GNC7</accession>
<sequence length="195" mass="20484">MNATRRGLNRFVLFLVAVVLLGLATLALLVGLVPGGTDTWTTVMGGFQGWLESLGRESAGWGAVAAIVVIAIVLIVIASAAVRGRRQAALQSTGSANAEGRITVTDGFASEALKNALAERDEILSSRITAGEVGRESVLHVAVTPRQNTSPREVAAHVDTLVTNLAALTGQNLRAYISIHSGLRAKLARENTRVH</sequence>
<organism evidence="2 4">
    <name type="scientific">Microbacterium enclense</name>
    <dbReference type="NCBI Taxonomy" id="993073"/>
    <lineage>
        <taxon>Bacteria</taxon>
        <taxon>Bacillati</taxon>
        <taxon>Actinomycetota</taxon>
        <taxon>Actinomycetes</taxon>
        <taxon>Micrococcales</taxon>
        <taxon>Microbacteriaceae</taxon>
        <taxon>Microbacterium</taxon>
    </lineage>
</organism>
<dbReference type="Proteomes" id="UP000183203">
    <property type="component" value="Unassembled WGS sequence"/>
</dbReference>
<keyword evidence="1" id="KW-1133">Transmembrane helix</keyword>
<keyword evidence="1" id="KW-0812">Transmembrane</keyword>
<keyword evidence="1" id="KW-0472">Membrane</keyword>
<feature type="transmembrane region" description="Helical" evidence="1">
    <location>
        <begin position="59"/>
        <end position="82"/>
    </location>
</feature>
<dbReference type="STRING" id="993073.AS029_00010"/>
<evidence type="ECO:0000256" key="1">
    <source>
        <dbReference type="SAM" id="Phobius"/>
    </source>
</evidence>
<proteinExistence type="predicted"/>
<evidence type="ECO:0000313" key="2">
    <source>
        <dbReference type="EMBL" id="SDB81317.1"/>
    </source>
</evidence>
<dbReference type="EMBL" id="FMYG01000010">
    <property type="protein sequence ID" value="SDD01118.1"/>
    <property type="molecule type" value="Genomic_DNA"/>
</dbReference>
<dbReference type="RefSeq" id="WP_058230583.1">
    <property type="nucleotide sequence ID" value="NZ_FMYG01000001.1"/>
</dbReference>
<protein>
    <submittedName>
        <fullName evidence="2">Uncharacterized protein</fullName>
    </submittedName>
</protein>
<dbReference type="EMBL" id="FMYG01000001">
    <property type="protein sequence ID" value="SDB81317.1"/>
    <property type="molecule type" value="Genomic_DNA"/>
</dbReference>